<dbReference type="PIRSF" id="PIRSF029681">
    <property type="entry name" value="PagL"/>
    <property type="match status" value="1"/>
</dbReference>
<dbReference type="AlphaFoldDB" id="A0A1W6Z1W3"/>
<protein>
    <recommendedName>
        <fullName evidence="1">Lipid A deacylase</fullName>
        <ecNumber evidence="1">3.1.1.77</ecNumber>
    </recommendedName>
    <alternativeName>
        <fullName evidence="1">LPS 3-O-deacylase</fullName>
    </alternativeName>
    <alternativeName>
        <fullName evidence="1">Outer membrane enzyme</fullName>
    </alternativeName>
</protein>
<gene>
    <name evidence="5" type="ORF">CAL13_14940</name>
</gene>
<feature type="chain" id="PRO_5013048969" description="Lipid A deacylase" evidence="4">
    <location>
        <begin position="29"/>
        <end position="184"/>
    </location>
</feature>
<dbReference type="PROSITE" id="PS51257">
    <property type="entry name" value="PROKAR_LIPOPROTEIN"/>
    <property type="match status" value="1"/>
</dbReference>
<evidence type="ECO:0000256" key="1">
    <source>
        <dbReference type="PIRNR" id="PIRNR029681"/>
    </source>
</evidence>
<keyword evidence="4" id="KW-0732">Signal</keyword>
<dbReference type="Gene3D" id="2.40.160.20">
    <property type="match status" value="1"/>
</dbReference>
<comment type="similarity">
    <text evidence="1">Belongs to the PagL family.</text>
</comment>
<dbReference type="GO" id="GO:0009279">
    <property type="term" value="C:cell outer membrane"/>
    <property type="evidence" value="ECO:0007669"/>
    <property type="project" value="UniProtKB-SubCell"/>
</dbReference>
<keyword evidence="6" id="KW-1185">Reference proteome</keyword>
<keyword evidence="1" id="KW-0472">Membrane</keyword>
<evidence type="ECO:0000256" key="3">
    <source>
        <dbReference type="PIRSR" id="PIRSR029681-2"/>
    </source>
</evidence>
<dbReference type="GO" id="GO:0050528">
    <property type="term" value="F:acyloxyacyl hydrolase activity"/>
    <property type="evidence" value="ECO:0007669"/>
    <property type="project" value="UniProtKB-EC"/>
</dbReference>
<dbReference type="InterPro" id="IPR011250">
    <property type="entry name" value="OMP/PagP_B-barrel"/>
</dbReference>
<comment type="function">
    <text evidence="1">Has lipid A 3-O-deacylase activity. Hydrolyzes the ester bond at the 3 position of lipid A, a bioactive component of lipopolysaccharide (LPS), thereby releasing the primary fatty acyl moiety.</text>
</comment>
<accession>A0A1W6Z1W3</accession>
<dbReference type="SUPFAM" id="SSF56925">
    <property type="entry name" value="OMPA-like"/>
    <property type="match status" value="1"/>
</dbReference>
<comment type="subunit">
    <text evidence="1">Homodimer.</text>
</comment>
<feature type="active site" description="Charge relay system" evidence="2">
    <location>
        <position position="162"/>
    </location>
</feature>
<evidence type="ECO:0000256" key="4">
    <source>
        <dbReference type="SAM" id="SignalP"/>
    </source>
</evidence>
<dbReference type="EC" id="3.1.1.77" evidence="1"/>
<dbReference type="InterPro" id="IPR018550">
    <property type="entry name" value="Lipid-A_deacylase-rel"/>
</dbReference>
<comment type="subcellular location">
    <subcellularLocation>
        <location evidence="1">Cell outer membrane</location>
        <topology evidence="1">Multi-pass membrane protein</topology>
    </subcellularLocation>
</comment>
<dbReference type="EMBL" id="CP021109">
    <property type="protein sequence ID" value="ARP87357.1"/>
    <property type="molecule type" value="Genomic_DNA"/>
</dbReference>
<feature type="site" description="Critical for activity" evidence="3">
    <location>
        <position position="163"/>
    </location>
</feature>
<evidence type="ECO:0000313" key="6">
    <source>
        <dbReference type="Proteomes" id="UP000194139"/>
    </source>
</evidence>
<feature type="signal peptide" evidence="4">
    <location>
        <begin position="1"/>
        <end position="28"/>
    </location>
</feature>
<comment type="catalytic activity">
    <reaction evidence="1">
        <text>a 3-(acyloxy)acyl derivative of bacterial toxin + H2O = a 3-hydroxyacyl derivative of bacterial toxin + a fatty acid + H(+)</text>
        <dbReference type="Rhea" id="RHEA:12032"/>
        <dbReference type="ChEBI" id="CHEBI:15377"/>
        <dbReference type="ChEBI" id="CHEBI:15378"/>
        <dbReference type="ChEBI" id="CHEBI:28868"/>
        <dbReference type="ChEBI" id="CHEBI:136853"/>
        <dbReference type="ChEBI" id="CHEBI:140675"/>
        <dbReference type="EC" id="3.1.1.77"/>
    </reaction>
</comment>
<feature type="active site" description="Charge relay system" evidence="2">
    <location>
        <position position="160"/>
    </location>
</feature>
<dbReference type="RefSeq" id="WP_086072813.1">
    <property type="nucleotide sequence ID" value="NZ_CP021109.1"/>
</dbReference>
<dbReference type="Proteomes" id="UP000194139">
    <property type="component" value="Chromosome"/>
</dbReference>
<reference evidence="5 6" key="1">
    <citation type="submission" date="2017-05" db="EMBL/GenBank/DDBJ databases">
        <title>Complete and WGS of Bordetella genogroups.</title>
        <authorList>
            <person name="Spilker T."/>
            <person name="LiPuma J."/>
        </authorList>
    </citation>
    <scope>NUCLEOTIDE SEQUENCE [LARGE SCALE GENOMIC DNA]</scope>
    <source>
        <strain evidence="5 6">AU17164</strain>
    </source>
</reference>
<name>A0A1W6Z1W3_9BORD</name>
<feature type="active site" description="Charge relay system" evidence="2">
    <location>
        <position position="174"/>
    </location>
</feature>
<evidence type="ECO:0000256" key="2">
    <source>
        <dbReference type="PIRSR" id="PIRSR029681-1"/>
    </source>
</evidence>
<sequence length="184" mass="20193">MTNGRKKKIVAGALTALAMACAMPIASAQEQPGSNGGVSLQMGIGERYNRATANYETPPLWNYTFGGNWGRLDLTGEVGVSYWWAHEGGHPASAWQLSAIPMFRWWLGERFFIEGGVGPTVFNKTRFADKTISTAFQFGDHIGVGFQLTPSSRLSLRYSHFSNASIKTPNPGLDVTQLTYTHLF</sequence>
<dbReference type="Pfam" id="PF09411">
    <property type="entry name" value="PagL"/>
    <property type="match status" value="1"/>
</dbReference>
<organism evidence="5 6">
    <name type="scientific">Bordetella genomosp. 9</name>
    <dbReference type="NCBI Taxonomy" id="1416803"/>
    <lineage>
        <taxon>Bacteria</taxon>
        <taxon>Pseudomonadati</taxon>
        <taxon>Pseudomonadota</taxon>
        <taxon>Betaproteobacteria</taxon>
        <taxon>Burkholderiales</taxon>
        <taxon>Alcaligenaceae</taxon>
        <taxon>Bordetella</taxon>
    </lineage>
</organism>
<proteinExistence type="inferred from homology"/>
<evidence type="ECO:0000313" key="5">
    <source>
        <dbReference type="EMBL" id="ARP87357.1"/>
    </source>
</evidence>
<keyword evidence="1" id="KW-0998">Cell outer membrane</keyword>
<keyword evidence="1" id="KW-0378">Hydrolase</keyword>